<dbReference type="PANTHER" id="PTHR46401:SF2">
    <property type="entry name" value="GLYCOSYLTRANSFERASE WBBK-RELATED"/>
    <property type="match status" value="1"/>
</dbReference>
<dbReference type="InterPro" id="IPR001296">
    <property type="entry name" value="Glyco_trans_1"/>
</dbReference>
<name>A0A146IE02_ECOLX</name>
<dbReference type="AlphaFoldDB" id="A0A146IE02"/>
<dbReference type="CDD" id="cd03801">
    <property type="entry name" value="GT4_PimA-like"/>
    <property type="match status" value="1"/>
</dbReference>
<dbReference type="SUPFAM" id="SSF53756">
    <property type="entry name" value="UDP-Glycosyltransferase/glycogen phosphorylase"/>
    <property type="match status" value="1"/>
</dbReference>
<dbReference type="Pfam" id="PF00534">
    <property type="entry name" value="Glycos_transf_1"/>
    <property type="match status" value="1"/>
</dbReference>
<organism evidence="3">
    <name type="scientific">Escherichia coli</name>
    <dbReference type="NCBI Taxonomy" id="562"/>
    <lineage>
        <taxon>Bacteria</taxon>
        <taxon>Pseudomonadati</taxon>
        <taxon>Pseudomonadota</taxon>
        <taxon>Gammaproteobacteria</taxon>
        <taxon>Enterobacterales</taxon>
        <taxon>Enterobacteriaceae</taxon>
        <taxon>Escherichia</taxon>
    </lineage>
</organism>
<dbReference type="RefSeq" id="WP_040079786.1">
    <property type="nucleotide sequence ID" value="NZ_BFHD01000052.1"/>
</dbReference>
<protein>
    <submittedName>
        <fullName evidence="3">Putative glycosyltranslocase</fullName>
    </submittedName>
</protein>
<dbReference type="GO" id="GO:0016757">
    <property type="term" value="F:glycosyltransferase activity"/>
    <property type="evidence" value="ECO:0007669"/>
    <property type="project" value="InterPro"/>
</dbReference>
<reference evidence="3" key="1">
    <citation type="journal article" date="2016" name="Front. Microbiol.">
        <title>Six Novel O Genotypes from Shiga Toxin-Producing Escherichia coli.</title>
        <authorList>
            <person name="Iguchi A."/>
            <person name="Iyoda S."/>
            <person name="Seto K."/>
            <person name="Nishii H."/>
            <person name="Ohnishi M."/>
            <person name="Mekata H."/>
            <person name="Ogura Y."/>
            <person name="Hayashi T."/>
        </authorList>
    </citation>
    <scope>NUCLEOTIDE SEQUENCE</scope>
    <source>
        <strain evidence="3">102755</strain>
    </source>
</reference>
<dbReference type="GO" id="GO:0009103">
    <property type="term" value="P:lipopolysaccharide biosynthetic process"/>
    <property type="evidence" value="ECO:0007669"/>
    <property type="project" value="TreeGrafter"/>
</dbReference>
<sequence length="360" mass="42224">MKDIIIVHDFDGRPYFKAIEKNFQCKFINSRPIRFLIRDIVKKRTITKDTIDSILFLFLLPFHKNQTIILGMAPFNFRLLFYGMLCYRNKVLLHSSWHQWLGRTPFSYINIFNKIFKKLWRHYLPRFERIIAVTKATKQSILDFSYPLSLNIDVIPHVVDIEPITRAELDKKWNSKCIQGLFVGRLTPEKGIKDIINISEKMQSGLLKDSNIKIAGKGYLEDDIVHASKRISGLLYMGYITSRDKLRDLMKQSQFFLLPSKKIKGWEELFGLVIVEAMSQGCVVIASNHIGPKEIIDNHKDGILCEESDFVDNTLRNFNNFHTDIYYYKEISMRALDKSQKYNMANISQLWVELINNIER</sequence>
<dbReference type="PANTHER" id="PTHR46401">
    <property type="entry name" value="GLYCOSYLTRANSFERASE WBBK-RELATED"/>
    <property type="match status" value="1"/>
</dbReference>
<dbReference type="Gene3D" id="3.40.50.2000">
    <property type="entry name" value="Glycogen Phosphorylase B"/>
    <property type="match status" value="2"/>
</dbReference>
<proteinExistence type="predicted"/>
<accession>A0A146IE02</accession>
<dbReference type="EMBL" id="LC125928">
    <property type="protein sequence ID" value="BAU71575.1"/>
    <property type="molecule type" value="Genomic_DNA"/>
</dbReference>
<feature type="domain" description="Glycosyl transferase family 1" evidence="2">
    <location>
        <begin position="175"/>
        <end position="308"/>
    </location>
</feature>
<keyword evidence="1" id="KW-0808">Transferase</keyword>
<evidence type="ECO:0000256" key="1">
    <source>
        <dbReference type="ARBA" id="ARBA00022679"/>
    </source>
</evidence>
<evidence type="ECO:0000259" key="2">
    <source>
        <dbReference type="Pfam" id="PF00534"/>
    </source>
</evidence>
<evidence type="ECO:0000313" key="3">
    <source>
        <dbReference type="EMBL" id="BAU71575.1"/>
    </source>
</evidence>